<dbReference type="Proteomes" id="UP001412067">
    <property type="component" value="Unassembled WGS sequence"/>
</dbReference>
<gene>
    <name evidence="2" type="ORF">KSP40_PGU007845</name>
</gene>
<keyword evidence="3" id="KW-1185">Reference proteome</keyword>
<evidence type="ECO:0000313" key="2">
    <source>
        <dbReference type="EMBL" id="KAK8968726.1"/>
    </source>
</evidence>
<feature type="region of interest" description="Disordered" evidence="1">
    <location>
        <begin position="497"/>
        <end position="519"/>
    </location>
</feature>
<dbReference type="InterPro" id="IPR034583">
    <property type="entry name" value="EMF1"/>
</dbReference>
<dbReference type="PANTHER" id="PTHR35504">
    <property type="entry name" value="PROTEIN EMBRYONIC FLOWER 1"/>
    <property type="match status" value="1"/>
</dbReference>
<dbReference type="EMBL" id="JBBWWR010000004">
    <property type="protein sequence ID" value="KAK8968726.1"/>
    <property type="molecule type" value="Genomic_DNA"/>
</dbReference>
<proteinExistence type="predicted"/>
<evidence type="ECO:0000313" key="3">
    <source>
        <dbReference type="Proteomes" id="UP001412067"/>
    </source>
</evidence>
<comment type="caution">
    <text evidence="2">The sequence shown here is derived from an EMBL/GenBank/DDBJ whole genome shotgun (WGS) entry which is preliminary data.</text>
</comment>
<reference evidence="2 3" key="1">
    <citation type="journal article" date="2022" name="Nat. Plants">
        <title>Genomes of leafy and leafless Platanthera orchids illuminate the evolution of mycoheterotrophy.</title>
        <authorList>
            <person name="Li M.H."/>
            <person name="Liu K.W."/>
            <person name="Li Z."/>
            <person name="Lu H.C."/>
            <person name="Ye Q.L."/>
            <person name="Zhang D."/>
            <person name="Wang J.Y."/>
            <person name="Li Y.F."/>
            <person name="Zhong Z.M."/>
            <person name="Liu X."/>
            <person name="Yu X."/>
            <person name="Liu D.K."/>
            <person name="Tu X.D."/>
            <person name="Liu B."/>
            <person name="Hao Y."/>
            <person name="Liao X.Y."/>
            <person name="Jiang Y.T."/>
            <person name="Sun W.H."/>
            <person name="Chen J."/>
            <person name="Chen Y.Q."/>
            <person name="Ai Y."/>
            <person name="Zhai J.W."/>
            <person name="Wu S.S."/>
            <person name="Zhou Z."/>
            <person name="Hsiao Y.Y."/>
            <person name="Wu W.L."/>
            <person name="Chen Y.Y."/>
            <person name="Lin Y.F."/>
            <person name="Hsu J.L."/>
            <person name="Li C.Y."/>
            <person name="Wang Z.W."/>
            <person name="Zhao X."/>
            <person name="Zhong W.Y."/>
            <person name="Ma X.K."/>
            <person name="Ma L."/>
            <person name="Huang J."/>
            <person name="Chen G.Z."/>
            <person name="Huang M.Z."/>
            <person name="Huang L."/>
            <person name="Peng D.H."/>
            <person name="Luo Y.B."/>
            <person name="Zou S.Q."/>
            <person name="Chen S.P."/>
            <person name="Lan S."/>
            <person name="Tsai W.C."/>
            <person name="Van de Peer Y."/>
            <person name="Liu Z.J."/>
        </authorList>
    </citation>
    <scope>NUCLEOTIDE SEQUENCE [LARGE SCALE GENOMIC DNA]</scope>
    <source>
        <strain evidence="2">Lor288</strain>
    </source>
</reference>
<feature type="compositionally biased region" description="Basic and acidic residues" evidence="1">
    <location>
        <begin position="1174"/>
        <end position="1186"/>
    </location>
</feature>
<dbReference type="PANTHER" id="PTHR35504:SF1">
    <property type="entry name" value="PROTEIN EMBRYONIC FLOWER 1"/>
    <property type="match status" value="1"/>
</dbReference>
<accession>A0ABR2MXQ8</accession>
<feature type="region of interest" description="Disordered" evidence="1">
    <location>
        <begin position="1173"/>
        <end position="1221"/>
    </location>
</feature>
<sequence length="1320" mass="147029">MAVASGGRRTGCCGGVGDFRRAGRENGEQPALRLTPDSPATAADPSPVAGDCIPVICPSPSPSLRAPRFHPFLFFSVEEKGDYLTAGVQKYKNGPNSQAQIENAIEVGCFSYGHNAVNKGRQGKQRNFTGRKKLGVAYVKDALNTALVKHKRAKLHKVGHSKMLDVDSTSIRINFSVCCSEEDQGTKRKRDKNITSNDFRQGHAKVDMLGEKNDVLEADPAHTSCLGTCCQDKRTCGVSVDGPKYTGLTGGKYQLEDEVEHLQFKKIRKVRLLEDIIRSEKEHMTGNRNTLDENAKAIQHDFIRSQVTSKEKDLFLNHKSDIYNSLGEDEAEGVVTHIDQRNHSVHQRNQLKSVKTKDIHENCSEDGGPFLIYWGNSTPKKVNAYEGEANMKQIDSNFFLSNFSSDESSKKVQDLGLRDSRMIVSKENSTLNREHNLELKDGQAISKTVIHDDMKSKKFSPQDFSTSKTVNTVTTQRISDGKREDVISHNIENKRPHPEQARVYQAKDSSTKKKGSMEAWEKVLRKPRSKRNTDQEALDDIPMDIVELLARNQHERFHLLAKTDSTNKLKLPAKTESIKCRFDIDPSQINKNIAVDAEQGNLSCRHVHDNNKGFDVRSTFPCSGDIEFEPKDCICSITGQRKLQIDLSQHHSNSLIDGAGFCNDFNVNCHQLNFSCCKSNNMYSSQSCVREQTTGGENLVENIHYDALQHRKAASFGVRYPFCNNSNASVLGSNLELFAQSGYEKLRNAVGNHHYCGFSSTAPNASSFMDLPNGCRSNFSPADLYSNETISALNLLRLMDQAACPVESRPHFQSCSGFIKESDMSVHGQHNEWQLENGLQEKGACMCPLEVVNPITRQQSRTPCLLFRPLPRFGSLGPSVQKEILNYSNFSSIPTRNSHGLFTTNGNERIESSHLNPNTYLCNSHNSRFRCKCSEKIYPDGDPDRCSTSSTRCSVTKVGVTQAKLNNKVDALLPLRSFYKMEICAVNRNPAEFTVLDENNEYMTEIKKLKIKSLSQSLRDTLHGHKKQRSFVVMWSPSGILANRLLHSEINHLFWCLAAVKLRLDNNVRLEHCRFQKAGGFCSGWGGGGALSAEYNAGCNHHTIQQFKSAPYDSNELRLLGGLNPPPAGSDRLRPYVSSRASGLKCSAMGILLQHAVTGSPNHQVSYHPLFSESNRRKQESKHEKQGSNPRSAVEGSEWERTCTRGSPRGAASSAREQKSSVGAKYWKRRHRCRFGLGMWFVMVAAAGRLMELPLLALGKCKGSVGAIGGRGRRYYGWISSPGGAIPSTGDEYALFSTSTTEEMTDQILFNPTHSDHLFV</sequence>
<evidence type="ECO:0000256" key="1">
    <source>
        <dbReference type="SAM" id="MobiDB-lite"/>
    </source>
</evidence>
<name>A0ABR2MXQ8_9ASPA</name>
<feature type="compositionally biased region" description="Basic and acidic residues" evidence="1">
    <location>
        <begin position="18"/>
        <end position="27"/>
    </location>
</feature>
<feature type="compositionally biased region" description="Basic and acidic residues" evidence="1">
    <location>
        <begin position="509"/>
        <end position="519"/>
    </location>
</feature>
<feature type="region of interest" description="Disordered" evidence="1">
    <location>
        <begin position="17"/>
        <end position="45"/>
    </location>
</feature>
<feature type="compositionally biased region" description="Low complexity" evidence="1">
    <location>
        <begin position="35"/>
        <end position="45"/>
    </location>
</feature>
<organism evidence="2 3">
    <name type="scientific">Platanthera guangdongensis</name>
    <dbReference type="NCBI Taxonomy" id="2320717"/>
    <lineage>
        <taxon>Eukaryota</taxon>
        <taxon>Viridiplantae</taxon>
        <taxon>Streptophyta</taxon>
        <taxon>Embryophyta</taxon>
        <taxon>Tracheophyta</taxon>
        <taxon>Spermatophyta</taxon>
        <taxon>Magnoliopsida</taxon>
        <taxon>Liliopsida</taxon>
        <taxon>Asparagales</taxon>
        <taxon>Orchidaceae</taxon>
        <taxon>Orchidoideae</taxon>
        <taxon>Orchideae</taxon>
        <taxon>Orchidinae</taxon>
        <taxon>Platanthera</taxon>
    </lineage>
</organism>
<protein>
    <submittedName>
        <fullName evidence="2">Uncharacterized protein</fullName>
    </submittedName>
</protein>